<comment type="caution">
    <text evidence="2">The sequence shown here is derived from an EMBL/GenBank/DDBJ whole genome shotgun (WGS) entry which is preliminary data.</text>
</comment>
<dbReference type="Pfam" id="PF12697">
    <property type="entry name" value="Abhydrolase_6"/>
    <property type="match status" value="1"/>
</dbReference>
<dbReference type="InterPro" id="IPR052897">
    <property type="entry name" value="Sec-Metab_Biosynth_Hydrolase"/>
</dbReference>
<evidence type="ECO:0000313" key="3">
    <source>
        <dbReference type="Proteomes" id="UP000290819"/>
    </source>
</evidence>
<proteinExistence type="predicted"/>
<dbReference type="RefSeq" id="WP_129274191.1">
    <property type="nucleotide sequence ID" value="NZ_MZXW01000042.1"/>
</dbReference>
<evidence type="ECO:0000259" key="1">
    <source>
        <dbReference type="Pfam" id="PF12697"/>
    </source>
</evidence>
<dbReference type="SUPFAM" id="SSF53474">
    <property type="entry name" value="alpha/beta-Hydrolases"/>
    <property type="match status" value="1"/>
</dbReference>
<dbReference type="PANTHER" id="PTHR37017">
    <property type="entry name" value="AB HYDROLASE-1 DOMAIN-CONTAINING PROTEIN-RELATED"/>
    <property type="match status" value="1"/>
</dbReference>
<dbReference type="PANTHER" id="PTHR37017:SF11">
    <property type="entry name" value="ESTERASE_LIPASE_THIOESTERASE DOMAIN-CONTAINING PROTEIN"/>
    <property type="match status" value="1"/>
</dbReference>
<dbReference type="AlphaFoldDB" id="A0A4Q1UTQ7"/>
<gene>
    <name evidence="2" type="ORF">B5V03_30680</name>
</gene>
<dbReference type="InterPro" id="IPR029058">
    <property type="entry name" value="AB_hydrolase_fold"/>
</dbReference>
<name>A0A4Q1UTQ7_9BRAD</name>
<dbReference type="EMBL" id="MZXW01000042">
    <property type="protein sequence ID" value="RXT39037.1"/>
    <property type="molecule type" value="Genomic_DNA"/>
</dbReference>
<dbReference type="OrthoDB" id="9814966at2"/>
<feature type="domain" description="AB hydrolase-1" evidence="1">
    <location>
        <begin position="6"/>
        <end position="218"/>
    </location>
</feature>
<sequence length="229" mass="24430">MAIGTVVLVHGAFADGSCWAKVIPLLTKRGLKALAVQNPLSSLADDVVATHRVVDMQEGPVLMVGHSWGGAVITEAGNHPKVKGLVYIAAGAPDSGQSFDAWWKPYKPAPGAAEIRPYGEGYVALTQQGVRKHFVQDIPTDEADIVYATQGPLAVRCFGDKISTAAWRSKKSWYIVAARDETIPPDVERDSASRMGAETLVLQSSHVPMLSQPEAVAEFIAKAAASIKE</sequence>
<reference evidence="2 3" key="1">
    <citation type="submission" date="2017-03" db="EMBL/GenBank/DDBJ databases">
        <authorList>
            <person name="Safronova V.I."/>
            <person name="Sazanova A.L."/>
            <person name="Chirak E.R."/>
        </authorList>
    </citation>
    <scope>NUCLEOTIDE SEQUENCE [LARGE SCALE GENOMIC DNA]</scope>
    <source>
        <strain evidence="2 3">Opo-243</strain>
    </source>
</reference>
<dbReference type="Proteomes" id="UP000290819">
    <property type="component" value="Unassembled WGS sequence"/>
</dbReference>
<dbReference type="Gene3D" id="3.40.50.1820">
    <property type="entry name" value="alpha/beta hydrolase"/>
    <property type="match status" value="1"/>
</dbReference>
<organism evidence="2 3">
    <name type="scientific">Bradyrhizobium betae</name>
    <dbReference type="NCBI Taxonomy" id="244734"/>
    <lineage>
        <taxon>Bacteria</taxon>
        <taxon>Pseudomonadati</taxon>
        <taxon>Pseudomonadota</taxon>
        <taxon>Alphaproteobacteria</taxon>
        <taxon>Hyphomicrobiales</taxon>
        <taxon>Nitrobacteraceae</taxon>
        <taxon>Bradyrhizobium</taxon>
    </lineage>
</organism>
<evidence type="ECO:0000313" key="2">
    <source>
        <dbReference type="EMBL" id="RXT39037.1"/>
    </source>
</evidence>
<accession>A0A4Q1UTQ7</accession>
<keyword evidence="3" id="KW-1185">Reference proteome</keyword>
<dbReference type="InterPro" id="IPR000073">
    <property type="entry name" value="AB_hydrolase_1"/>
</dbReference>
<protein>
    <recommendedName>
        <fullName evidence="1">AB hydrolase-1 domain-containing protein</fullName>
    </recommendedName>
</protein>